<reference evidence="2" key="1">
    <citation type="journal article" date="2014" name="Int. J. Syst. Evol. Microbiol.">
        <title>Complete genome sequence of Corynebacterium casei LMG S-19264T (=DSM 44701T), isolated from a smear-ripened cheese.</title>
        <authorList>
            <consortium name="US DOE Joint Genome Institute (JGI-PGF)"/>
            <person name="Walter F."/>
            <person name="Albersmeier A."/>
            <person name="Kalinowski J."/>
            <person name="Ruckert C."/>
        </authorList>
    </citation>
    <scope>NUCLEOTIDE SEQUENCE</scope>
    <source>
        <strain evidence="2">VKM Ac-1321</strain>
    </source>
</reference>
<organism evidence="2 3">
    <name type="scientific">Dactylosporangium matsuzakiense</name>
    <dbReference type="NCBI Taxonomy" id="53360"/>
    <lineage>
        <taxon>Bacteria</taxon>
        <taxon>Bacillati</taxon>
        <taxon>Actinomycetota</taxon>
        <taxon>Actinomycetes</taxon>
        <taxon>Micromonosporales</taxon>
        <taxon>Micromonosporaceae</taxon>
        <taxon>Dactylosporangium</taxon>
    </lineage>
</organism>
<name>A0A9W6KVN7_9ACTN</name>
<gene>
    <name evidence="2" type="ORF">GCM10017581_099080</name>
</gene>
<evidence type="ECO:0000256" key="1">
    <source>
        <dbReference type="SAM" id="MobiDB-lite"/>
    </source>
</evidence>
<comment type="caution">
    <text evidence="2">The sequence shown here is derived from an EMBL/GenBank/DDBJ whole genome shotgun (WGS) entry which is preliminary data.</text>
</comment>
<evidence type="ECO:0000313" key="3">
    <source>
        <dbReference type="Proteomes" id="UP001143480"/>
    </source>
</evidence>
<proteinExistence type="predicted"/>
<evidence type="ECO:0000313" key="2">
    <source>
        <dbReference type="EMBL" id="GLL08148.1"/>
    </source>
</evidence>
<feature type="region of interest" description="Disordered" evidence="1">
    <location>
        <begin position="94"/>
        <end position="116"/>
    </location>
</feature>
<reference evidence="2" key="2">
    <citation type="submission" date="2023-01" db="EMBL/GenBank/DDBJ databases">
        <authorList>
            <person name="Sun Q."/>
            <person name="Evtushenko L."/>
        </authorList>
    </citation>
    <scope>NUCLEOTIDE SEQUENCE</scope>
    <source>
        <strain evidence="2">VKM Ac-1321</strain>
    </source>
</reference>
<keyword evidence="3" id="KW-1185">Reference proteome</keyword>
<protein>
    <submittedName>
        <fullName evidence="2">Uncharacterized protein</fullName>
    </submittedName>
</protein>
<sequence length="133" mass="14762">MHWHESGSVFTPVPDVGYADKVAQLVVEHRGDLGDRVVAIGGTDIRDETQRAVNRHGAAALPGGLRLRPGAVSRQTGMRPRLCSAWWPPPRARPGRRCRGRDCRRRRRQSRPAHGVLTPNWLTVTEPPRAVVA</sequence>
<dbReference type="AlphaFoldDB" id="A0A9W6KVN7"/>
<feature type="compositionally biased region" description="Basic residues" evidence="1">
    <location>
        <begin position="94"/>
        <end position="111"/>
    </location>
</feature>
<dbReference type="EMBL" id="BSFP01000129">
    <property type="protein sequence ID" value="GLL08148.1"/>
    <property type="molecule type" value="Genomic_DNA"/>
</dbReference>
<dbReference type="Proteomes" id="UP001143480">
    <property type="component" value="Unassembled WGS sequence"/>
</dbReference>
<accession>A0A9W6KVN7</accession>